<dbReference type="NCBIfam" id="NF010172">
    <property type="entry name" value="PRK13654.1"/>
    <property type="match status" value="1"/>
</dbReference>
<dbReference type="AlphaFoldDB" id="A0A2N9FH92"/>
<evidence type="ECO:0000256" key="6">
    <source>
        <dbReference type="ARBA" id="ARBA00022723"/>
    </source>
</evidence>
<dbReference type="PANTHER" id="PTHR31053">
    <property type="entry name" value="MAGNESIUM-PROTOPORPHYRIN IX MONOMETHYL ESTER [OXIDATIVE] CYCLASE, CHLOROPLASTIC"/>
    <property type="match status" value="1"/>
</dbReference>
<evidence type="ECO:0000256" key="2">
    <source>
        <dbReference type="ARBA" id="ARBA00005173"/>
    </source>
</evidence>
<feature type="region of interest" description="Disordered" evidence="12">
    <location>
        <begin position="35"/>
        <end position="60"/>
    </location>
</feature>
<keyword evidence="8" id="KW-0560">Oxidoreductase</keyword>
<comment type="pathway">
    <text evidence="2">Porphyrin-containing compound metabolism; chlorophyll biosynthesis.</text>
</comment>
<comment type="catalytic activity">
    <reaction evidence="11">
        <text>Mg-protoporphyrin IX 13-monomethyl ester + 3 NADPH + 3 O2 + 2 H(+) = 3,8-divinyl protochlorophyllide a + 3 NADP(+) + 5 H2O</text>
        <dbReference type="Rhea" id="RHEA:33235"/>
        <dbReference type="ChEBI" id="CHEBI:15377"/>
        <dbReference type="ChEBI" id="CHEBI:15378"/>
        <dbReference type="ChEBI" id="CHEBI:15379"/>
        <dbReference type="ChEBI" id="CHEBI:57783"/>
        <dbReference type="ChEBI" id="CHEBI:58349"/>
        <dbReference type="ChEBI" id="CHEBI:58632"/>
        <dbReference type="ChEBI" id="CHEBI:60491"/>
        <dbReference type="EC" id="1.14.13.81"/>
    </reaction>
</comment>
<evidence type="ECO:0000256" key="8">
    <source>
        <dbReference type="ARBA" id="ARBA00023002"/>
    </source>
</evidence>
<dbReference type="GO" id="GO:0009535">
    <property type="term" value="C:chloroplast thylakoid membrane"/>
    <property type="evidence" value="ECO:0007669"/>
    <property type="project" value="TreeGrafter"/>
</dbReference>
<evidence type="ECO:0000256" key="11">
    <source>
        <dbReference type="ARBA" id="ARBA00049231"/>
    </source>
</evidence>
<organism evidence="14">
    <name type="scientific">Fagus sylvatica</name>
    <name type="common">Beechnut</name>
    <dbReference type="NCBI Taxonomy" id="28930"/>
    <lineage>
        <taxon>Eukaryota</taxon>
        <taxon>Viridiplantae</taxon>
        <taxon>Streptophyta</taxon>
        <taxon>Embryophyta</taxon>
        <taxon>Tracheophyta</taxon>
        <taxon>Spermatophyta</taxon>
        <taxon>Magnoliopsida</taxon>
        <taxon>eudicotyledons</taxon>
        <taxon>Gunneridae</taxon>
        <taxon>Pentapetalae</taxon>
        <taxon>rosids</taxon>
        <taxon>fabids</taxon>
        <taxon>Fagales</taxon>
        <taxon>Fagaceae</taxon>
        <taxon>Fagus</taxon>
    </lineage>
</organism>
<evidence type="ECO:0000259" key="13">
    <source>
        <dbReference type="Pfam" id="PF02915"/>
    </source>
</evidence>
<dbReference type="CDD" id="cd01047">
    <property type="entry name" value="ACSF"/>
    <property type="match status" value="1"/>
</dbReference>
<dbReference type="InterPro" id="IPR008434">
    <property type="entry name" value="AcsF"/>
</dbReference>
<evidence type="ECO:0000256" key="12">
    <source>
        <dbReference type="SAM" id="MobiDB-lite"/>
    </source>
</evidence>
<feature type="domain" description="Rubrerythrin diiron-binding" evidence="13">
    <location>
        <begin position="136"/>
        <end position="269"/>
    </location>
</feature>
<dbReference type="EMBL" id="OIVN01000830">
    <property type="protein sequence ID" value="SPC86164.1"/>
    <property type="molecule type" value="Genomic_DNA"/>
</dbReference>
<evidence type="ECO:0000256" key="9">
    <source>
        <dbReference type="ARBA" id="ARBA00023004"/>
    </source>
</evidence>
<dbReference type="NCBIfam" id="TIGR02029">
    <property type="entry name" value="AcsF"/>
    <property type="match status" value="1"/>
</dbReference>
<accession>A0A2N9FH92</accession>
<evidence type="ECO:0000256" key="7">
    <source>
        <dbReference type="ARBA" id="ARBA00022857"/>
    </source>
</evidence>
<comment type="cofactor">
    <cofactor evidence="1">
        <name>Fe cation</name>
        <dbReference type="ChEBI" id="CHEBI:24875"/>
    </cofactor>
</comment>
<evidence type="ECO:0000256" key="3">
    <source>
        <dbReference type="ARBA" id="ARBA00006550"/>
    </source>
</evidence>
<evidence type="ECO:0000256" key="5">
    <source>
        <dbReference type="ARBA" id="ARBA00022531"/>
    </source>
</evidence>
<dbReference type="HAMAP" id="MF_01840">
    <property type="entry name" value="AcsF"/>
    <property type="match status" value="1"/>
</dbReference>
<name>A0A2N9FH92_FAGSY</name>
<gene>
    <name evidence="14" type="ORF">FSB_LOCUS14046</name>
</gene>
<dbReference type="GO" id="GO:0015979">
    <property type="term" value="P:photosynthesis"/>
    <property type="evidence" value="ECO:0007669"/>
    <property type="project" value="UniProtKB-KW"/>
</dbReference>
<dbReference type="SUPFAM" id="SSF47240">
    <property type="entry name" value="Ferritin-like"/>
    <property type="match status" value="1"/>
</dbReference>
<evidence type="ECO:0000313" key="14">
    <source>
        <dbReference type="EMBL" id="SPC86164.1"/>
    </source>
</evidence>
<proteinExistence type="inferred from homology"/>
<dbReference type="UniPathway" id="UPA00668"/>
<keyword evidence="5" id="KW-0602">Photosynthesis</keyword>
<reference evidence="14" key="1">
    <citation type="submission" date="2018-02" db="EMBL/GenBank/DDBJ databases">
        <authorList>
            <person name="Cohen D.B."/>
            <person name="Kent A.D."/>
        </authorList>
    </citation>
    <scope>NUCLEOTIDE SEQUENCE</scope>
</reference>
<dbReference type="GO" id="GO:0015995">
    <property type="term" value="P:chlorophyll biosynthetic process"/>
    <property type="evidence" value="ECO:0007669"/>
    <property type="project" value="UniProtKB-UniPathway"/>
</dbReference>
<sequence length="411" mass="47717">MAAEMALVKPISKFSSVAPKFSNLRSGSYSKFTTIKMTATSQPPPPASSTSKPSKKAPKTTAIKETLLTPRFYTTDFDEMETLFNTEINKNLNQDEFEALLQEFKTDYNQTHFVRNKEFKEAADKLQGPLRQIFVEFLERSCTAEFSGFLLYKELGRRLKKTNPVVAEIFSLMSRDEARHAGFLNKGLSDFNFALDLGFLTKARKYTFFKPKFIFYATYLSEKIGYWRYITIYRHLKTNPEYQCYPIFKYFENWCQDENRHGDFFSALMKAQPQFLNDWKAKLWSRFFCLSVYVTMYLNDCQRTAFYEGIGLNTKEFDMHVIIETNRTTARIFPAVPDVENPEFKRKLDRMVEINEKLLAVGETEDASFVKNLKRIPLIAALASELLAAYLMPPIESGSLDFAEFEPQVVY</sequence>
<dbReference type="PANTHER" id="PTHR31053:SF2">
    <property type="entry name" value="MAGNESIUM-PROTOPORPHYRIN IX MONOMETHYL ESTER [OXIDATIVE] CYCLASE, CHLOROPLASTIC"/>
    <property type="match status" value="1"/>
</dbReference>
<keyword evidence="7" id="KW-0521">NADP</keyword>
<dbReference type="InterPro" id="IPR003251">
    <property type="entry name" value="Rr_diiron-bd_dom"/>
</dbReference>
<dbReference type="GO" id="GO:0048529">
    <property type="term" value="F:magnesium-protoporphyrin IX monomethyl ester (oxidative) cyclase activity"/>
    <property type="evidence" value="ECO:0007669"/>
    <property type="project" value="UniProtKB-EC"/>
</dbReference>
<comment type="similarity">
    <text evidence="3">Belongs to the AcsF family.</text>
</comment>
<evidence type="ECO:0000256" key="1">
    <source>
        <dbReference type="ARBA" id="ARBA00001962"/>
    </source>
</evidence>
<keyword evidence="9" id="KW-0408">Iron</keyword>
<keyword evidence="10" id="KW-0149">Chlorophyll biosynthesis</keyword>
<dbReference type="GO" id="GO:0046872">
    <property type="term" value="F:metal ion binding"/>
    <property type="evidence" value="ECO:0007669"/>
    <property type="project" value="UniProtKB-KW"/>
</dbReference>
<keyword evidence="6" id="KW-0479">Metal-binding</keyword>
<dbReference type="EC" id="1.14.13.81" evidence="4"/>
<evidence type="ECO:0000256" key="4">
    <source>
        <dbReference type="ARBA" id="ARBA00012092"/>
    </source>
</evidence>
<dbReference type="InterPro" id="IPR009078">
    <property type="entry name" value="Ferritin-like_SF"/>
</dbReference>
<protein>
    <recommendedName>
        <fullName evidence="4">magnesium-protoporphyrin IX monomethyl ester (oxidative) cyclase</fullName>
        <ecNumber evidence="4">1.14.13.81</ecNumber>
    </recommendedName>
</protein>
<dbReference type="Pfam" id="PF02915">
    <property type="entry name" value="Rubrerythrin"/>
    <property type="match status" value="1"/>
</dbReference>
<evidence type="ECO:0000256" key="10">
    <source>
        <dbReference type="ARBA" id="ARBA00023171"/>
    </source>
</evidence>